<proteinExistence type="predicted"/>
<dbReference type="Proteomes" id="UP000255355">
    <property type="component" value="Unassembled WGS sequence"/>
</dbReference>
<dbReference type="RefSeq" id="WP_157123843.1">
    <property type="nucleotide sequence ID" value="NZ_QQAZ01000004.1"/>
</dbReference>
<dbReference type="EMBL" id="QQAZ01000004">
    <property type="protein sequence ID" value="RDI51541.1"/>
    <property type="molecule type" value="Genomic_DNA"/>
</dbReference>
<protein>
    <submittedName>
        <fullName evidence="1">Uncharacterized protein</fullName>
    </submittedName>
</protein>
<dbReference type="STRING" id="1210089.GCA_001613165_01061"/>
<accession>A0A370H628</accession>
<keyword evidence="2" id="KW-1185">Reference proteome</keyword>
<dbReference type="AlphaFoldDB" id="A0A370H628"/>
<evidence type="ECO:0000313" key="2">
    <source>
        <dbReference type="Proteomes" id="UP000255355"/>
    </source>
</evidence>
<organism evidence="1 2">
    <name type="scientific">Nocardia mexicana</name>
    <dbReference type="NCBI Taxonomy" id="279262"/>
    <lineage>
        <taxon>Bacteria</taxon>
        <taxon>Bacillati</taxon>
        <taxon>Actinomycetota</taxon>
        <taxon>Actinomycetes</taxon>
        <taxon>Mycobacteriales</taxon>
        <taxon>Nocardiaceae</taxon>
        <taxon>Nocardia</taxon>
    </lineage>
</organism>
<name>A0A370H628_9NOCA</name>
<evidence type="ECO:0000313" key="1">
    <source>
        <dbReference type="EMBL" id="RDI51541.1"/>
    </source>
</evidence>
<comment type="caution">
    <text evidence="1">The sequence shown here is derived from an EMBL/GenBank/DDBJ whole genome shotgun (WGS) entry which is preliminary data.</text>
</comment>
<sequence length="57" mass="6172">MTATMTRRRVVGIATQLLVALVTTAMTVVFTYVLLHQHPQGSISRPTGQQPPAATPR</sequence>
<reference evidence="1 2" key="1">
    <citation type="submission" date="2018-07" db="EMBL/GenBank/DDBJ databases">
        <title>Genomic Encyclopedia of Type Strains, Phase IV (KMG-IV): sequencing the most valuable type-strain genomes for metagenomic binning, comparative biology and taxonomic classification.</title>
        <authorList>
            <person name="Goeker M."/>
        </authorList>
    </citation>
    <scope>NUCLEOTIDE SEQUENCE [LARGE SCALE GENOMIC DNA]</scope>
    <source>
        <strain evidence="1 2">DSM 44952</strain>
    </source>
</reference>
<gene>
    <name evidence="1" type="ORF">DFR68_10424</name>
</gene>